<comment type="subcellular location">
    <subcellularLocation>
        <location evidence="1">Cell membrane</location>
        <topology evidence="1">Multi-pass membrane protein</topology>
    </subcellularLocation>
</comment>
<proteinExistence type="predicted"/>
<protein>
    <submittedName>
        <fullName evidence="9">Phosphatase PAP2 family protein</fullName>
    </submittedName>
</protein>
<keyword evidence="3 7" id="KW-0812">Transmembrane</keyword>
<organism evidence="9">
    <name type="scientific">Kitasatospora sp. CMC57</name>
    <dbReference type="NCBI Taxonomy" id="3231513"/>
    <lineage>
        <taxon>Bacteria</taxon>
        <taxon>Bacillati</taxon>
        <taxon>Actinomycetota</taxon>
        <taxon>Actinomycetes</taxon>
        <taxon>Kitasatosporales</taxon>
        <taxon>Streptomycetaceae</taxon>
        <taxon>Kitasatospora</taxon>
    </lineage>
</organism>
<name>A0AB33JVN5_9ACTN</name>
<dbReference type="RefSeq" id="WP_407988011.1">
    <property type="nucleotide sequence ID" value="NZ_AP035881.2"/>
</dbReference>
<evidence type="ECO:0000256" key="1">
    <source>
        <dbReference type="ARBA" id="ARBA00004651"/>
    </source>
</evidence>
<evidence type="ECO:0000256" key="6">
    <source>
        <dbReference type="ARBA" id="ARBA00023136"/>
    </source>
</evidence>
<evidence type="ECO:0000256" key="3">
    <source>
        <dbReference type="ARBA" id="ARBA00022692"/>
    </source>
</evidence>
<evidence type="ECO:0000256" key="7">
    <source>
        <dbReference type="SAM" id="Phobius"/>
    </source>
</evidence>
<reference evidence="9" key="1">
    <citation type="submission" date="2024-07" db="EMBL/GenBank/DDBJ databases">
        <title>Complete genome sequences of cellulolytic bacteria, Kitasatospora sp. CMC57 and Streptomyces sp. CMC78, isolated from Japanese agricultural soil.</title>
        <authorList>
            <person name="Hashimoto T."/>
            <person name="Ito M."/>
            <person name="Iwamoto M."/>
            <person name="Fukahori D."/>
            <person name="Shoda T."/>
            <person name="Sakoda M."/>
            <person name="Morohoshi T."/>
            <person name="Mitsuboshi M."/>
            <person name="Nishizawa T."/>
        </authorList>
    </citation>
    <scope>NUCLEOTIDE SEQUENCE</scope>
    <source>
        <strain evidence="9">CMC57</strain>
    </source>
</reference>
<feature type="transmembrane region" description="Helical" evidence="7">
    <location>
        <begin position="46"/>
        <end position="64"/>
    </location>
</feature>
<dbReference type="PANTHER" id="PTHR14969">
    <property type="entry name" value="SPHINGOSINE-1-PHOSPHATE PHOSPHOHYDROLASE"/>
    <property type="match status" value="1"/>
</dbReference>
<dbReference type="EMBL" id="AP035881">
    <property type="protein sequence ID" value="BFP45506.1"/>
    <property type="molecule type" value="Genomic_DNA"/>
</dbReference>
<evidence type="ECO:0000256" key="5">
    <source>
        <dbReference type="ARBA" id="ARBA00022989"/>
    </source>
</evidence>
<feature type="transmembrane region" description="Helical" evidence="7">
    <location>
        <begin position="73"/>
        <end position="94"/>
    </location>
</feature>
<evidence type="ECO:0000313" key="9">
    <source>
        <dbReference type="EMBL" id="BFP45506.1"/>
    </source>
</evidence>
<keyword evidence="5 7" id="KW-1133">Transmembrane helix</keyword>
<accession>A0AB33JVN5</accession>
<dbReference type="InterPro" id="IPR036938">
    <property type="entry name" value="PAP2/HPO_sf"/>
</dbReference>
<dbReference type="AlphaFoldDB" id="A0AB33JVN5"/>
<feature type="transmembrane region" description="Helical" evidence="7">
    <location>
        <begin position="172"/>
        <end position="191"/>
    </location>
</feature>
<dbReference type="Gene3D" id="1.20.144.10">
    <property type="entry name" value="Phosphatidic acid phosphatase type 2/haloperoxidase"/>
    <property type="match status" value="1"/>
</dbReference>
<evidence type="ECO:0000256" key="2">
    <source>
        <dbReference type="ARBA" id="ARBA00022475"/>
    </source>
</evidence>
<keyword evidence="4" id="KW-0378">Hydrolase</keyword>
<dbReference type="Pfam" id="PF01569">
    <property type="entry name" value="PAP2"/>
    <property type="match status" value="1"/>
</dbReference>
<dbReference type="InterPro" id="IPR000326">
    <property type="entry name" value="PAP2/HPO"/>
</dbReference>
<sequence length="220" mass="23365">MIASVQETFRSAPLAYDGSGIDGGLYTTVTGWARDAPHWFDRVVEVWTDVGLVVFAFFMLYGWWRARVAGPVVMARVLATPLIVVAAYLVNLVLKSLVAEVRPCQQLSGSLPLEACPPPGDWSFPSNHSVIAFAAATGLWFAWRALGWACGVAALLMAASRVWVGAHYPHDVLAGALVGILVAVPLALLAGRAAPWVERARGGPFGPFLGAGPAMAGELR</sequence>
<dbReference type="PANTHER" id="PTHR14969:SF62">
    <property type="entry name" value="DECAPRENYLPHOSPHORYL-5-PHOSPHORIBOSE PHOSPHATASE RV3807C-RELATED"/>
    <property type="match status" value="1"/>
</dbReference>
<evidence type="ECO:0000259" key="8">
    <source>
        <dbReference type="SMART" id="SM00014"/>
    </source>
</evidence>
<dbReference type="SMART" id="SM00014">
    <property type="entry name" value="acidPPc"/>
    <property type="match status" value="1"/>
</dbReference>
<feature type="domain" description="Phosphatidic acid phosphatase type 2/haloperoxidase" evidence="8">
    <location>
        <begin position="80"/>
        <end position="187"/>
    </location>
</feature>
<evidence type="ECO:0000256" key="4">
    <source>
        <dbReference type="ARBA" id="ARBA00022801"/>
    </source>
</evidence>
<feature type="transmembrane region" description="Helical" evidence="7">
    <location>
        <begin position="148"/>
        <end position="166"/>
    </location>
</feature>
<keyword evidence="2" id="KW-1003">Cell membrane</keyword>
<dbReference type="GO" id="GO:0016787">
    <property type="term" value="F:hydrolase activity"/>
    <property type="evidence" value="ECO:0007669"/>
    <property type="project" value="UniProtKB-KW"/>
</dbReference>
<dbReference type="GO" id="GO:0005886">
    <property type="term" value="C:plasma membrane"/>
    <property type="evidence" value="ECO:0007669"/>
    <property type="project" value="UniProtKB-SubCell"/>
</dbReference>
<dbReference type="SUPFAM" id="SSF48317">
    <property type="entry name" value="Acid phosphatase/Vanadium-dependent haloperoxidase"/>
    <property type="match status" value="1"/>
</dbReference>
<keyword evidence="6 7" id="KW-0472">Membrane</keyword>
<gene>
    <name evidence="9" type="ORF">KCMC57_18740</name>
</gene>